<dbReference type="RefSeq" id="XP_022252341.1">
    <property type="nucleotide sequence ID" value="XM_022396633.1"/>
</dbReference>
<dbReference type="InterPro" id="IPR016024">
    <property type="entry name" value="ARM-type_fold"/>
</dbReference>
<evidence type="ECO:0000313" key="4">
    <source>
        <dbReference type="RefSeq" id="XP_022252341.1"/>
    </source>
</evidence>
<keyword evidence="1" id="KW-0175">Coiled coil</keyword>
<dbReference type="GeneID" id="106468294"/>
<feature type="domain" description="CIP2A N-terminal" evidence="2">
    <location>
        <begin position="21"/>
        <end position="567"/>
    </location>
</feature>
<dbReference type="PANTHER" id="PTHR23161">
    <property type="entry name" value="PROTEIN CIP2A"/>
    <property type="match status" value="1"/>
</dbReference>
<accession>A0ABM1T8Y5</accession>
<reference evidence="4" key="1">
    <citation type="submission" date="2025-08" db="UniProtKB">
        <authorList>
            <consortium name="RefSeq"/>
        </authorList>
    </citation>
    <scope>IDENTIFICATION</scope>
    <source>
        <tissue evidence="4">Muscle</tissue>
    </source>
</reference>
<proteinExistence type="predicted"/>
<name>A0ABM1T8Y5_LIMPO</name>
<protein>
    <submittedName>
        <fullName evidence="4">Protein CIP2A-like</fullName>
    </submittedName>
</protein>
<feature type="coiled-coil region" evidence="1">
    <location>
        <begin position="656"/>
        <end position="897"/>
    </location>
</feature>
<dbReference type="InterPro" id="IPR048701">
    <property type="entry name" value="CIP2A_N"/>
</dbReference>
<evidence type="ECO:0000256" key="1">
    <source>
        <dbReference type="SAM" id="Coils"/>
    </source>
</evidence>
<dbReference type="SUPFAM" id="SSF48371">
    <property type="entry name" value="ARM repeat"/>
    <property type="match status" value="1"/>
</dbReference>
<dbReference type="Proteomes" id="UP000694941">
    <property type="component" value="Unplaced"/>
</dbReference>
<dbReference type="InterPro" id="IPR042510">
    <property type="entry name" value="CIP2A"/>
</dbReference>
<evidence type="ECO:0000313" key="3">
    <source>
        <dbReference type="Proteomes" id="UP000694941"/>
    </source>
</evidence>
<dbReference type="Pfam" id="PF21044">
    <property type="entry name" value="CIP2A_N"/>
    <property type="match status" value="1"/>
</dbReference>
<gene>
    <name evidence="4" type="primary">LOC106468294</name>
</gene>
<keyword evidence="3" id="KW-1185">Reference proteome</keyword>
<organism evidence="3 4">
    <name type="scientific">Limulus polyphemus</name>
    <name type="common">Atlantic horseshoe crab</name>
    <dbReference type="NCBI Taxonomy" id="6850"/>
    <lineage>
        <taxon>Eukaryota</taxon>
        <taxon>Metazoa</taxon>
        <taxon>Ecdysozoa</taxon>
        <taxon>Arthropoda</taxon>
        <taxon>Chelicerata</taxon>
        <taxon>Merostomata</taxon>
        <taxon>Xiphosura</taxon>
        <taxon>Limulidae</taxon>
        <taxon>Limulus</taxon>
    </lineage>
</organism>
<evidence type="ECO:0000259" key="2">
    <source>
        <dbReference type="Pfam" id="PF21044"/>
    </source>
</evidence>
<sequence>MDITDYIKTFVHTSHQFFGNKSEQNHLQLQRHLDVLIGLTGSPLELQLLNPHHLSVTECVTALVDILLDQEPKVTLVQKTLSLLQNFVKSPCLKESLSSTFHIHSGVAVFLQNYGINDKDLIITQISSRVGNECCWPVAFPLVGSSKLEIVPYSFNSFNITQTDLFSFRNNQTTEYLVQCLSILSNLCRNNPLVQAQVKCMSNAKQMYKTLVGKLSSNNRVVVVQTLSVLASLVINDDLGEKLFNSNNINRTIQLVINMIVSGDNETRKVAVDLFIDLILSSRLQPYFIRYKYLKETFQQLIDQLAQAKDVDEVAELTRLLATVSSIPSIRPKLLSVVFLEKDSASGEENCHRAILITVQWAKEPADGIKNTSLHAMRFLDHVIREQICEDVEQLSGFTNTVENLIVCITEDLKNSLNFESFLLKYQLEKIIIGVDNLLELCEKTNYKGMIADHMQPVLFQSVIHALLENNSLSSLKNVNWSGLGADVILHIILLMDQLKMLINGLEETLHSILQDSRLMQVLAFALASTSNSSVQKALKVVILGSQLPAFSSLLLGESIAMTNANHSHLQESQTELLASNVHVRNDVRLEHSKSSYRESVKSSNMYNRRCSIDRNIQSLIQKVENGLDIKDLKSSEIMDMYEHKIAGLTLKEQQLQDLVEAKSAALQQSDKLLNQYRCRQAQREAEALRLRKLLKESERRSEDAKELTRQAVQQQRALEHELEVSKQENILLDQQLEEHKEAIIDHAQRLESVQKSLENLQLDYNSVLEMNAMLQRHSETMKQKQDLMLQQISELENEKKNLAKQLKEKDTKLKELNRTLQKSEEALQKKEEEYSELENERDTLQKKMQSVEKEKAKLQQEVSSLELLCNQHEAVIQEKTNVVQGLNEQLDRHKNITEMIHNLSSGRINIASLLNQKPNS</sequence>
<dbReference type="PANTHER" id="PTHR23161:SF2">
    <property type="entry name" value="PROTEIN CIP2A"/>
    <property type="match status" value="1"/>
</dbReference>